<gene>
    <name evidence="2" type="ORF">MSAN_00871300</name>
</gene>
<keyword evidence="1" id="KW-1133">Transmembrane helix</keyword>
<feature type="transmembrane region" description="Helical" evidence="1">
    <location>
        <begin position="20"/>
        <end position="38"/>
    </location>
</feature>
<evidence type="ECO:0000256" key="1">
    <source>
        <dbReference type="SAM" id="Phobius"/>
    </source>
</evidence>
<keyword evidence="1" id="KW-0812">Transmembrane</keyword>
<comment type="caution">
    <text evidence="2">The sequence shown here is derived from an EMBL/GenBank/DDBJ whole genome shotgun (WGS) entry which is preliminary data.</text>
</comment>
<protein>
    <submittedName>
        <fullName evidence="2">Uncharacterized protein</fullName>
    </submittedName>
</protein>
<feature type="transmembrane region" description="Helical" evidence="1">
    <location>
        <begin position="59"/>
        <end position="80"/>
    </location>
</feature>
<dbReference type="AlphaFoldDB" id="A0A8H6YZB3"/>
<evidence type="ECO:0000313" key="2">
    <source>
        <dbReference type="EMBL" id="KAF7368054.1"/>
    </source>
</evidence>
<feature type="transmembrane region" description="Helical" evidence="1">
    <location>
        <begin position="182"/>
        <end position="205"/>
    </location>
</feature>
<proteinExistence type="predicted"/>
<evidence type="ECO:0000313" key="3">
    <source>
        <dbReference type="Proteomes" id="UP000623467"/>
    </source>
</evidence>
<dbReference type="EMBL" id="JACAZH010000005">
    <property type="protein sequence ID" value="KAF7368054.1"/>
    <property type="molecule type" value="Genomic_DNA"/>
</dbReference>
<keyword evidence="1" id="KW-0472">Membrane</keyword>
<reference evidence="2" key="1">
    <citation type="submission" date="2020-05" db="EMBL/GenBank/DDBJ databases">
        <title>Mycena genomes resolve the evolution of fungal bioluminescence.</title>
        <authorList>
            <person name="Tsai I.J."/>
        </authorList>
    </citation>
    <scope>NUCLEOTIDE SEQUENCE</scope>
    <source>
        <strain evidence="2">160909Yilan</strain>
    </source>
</reference>
<keyword evidence="3" id="KW-1185">Reference proteome</keyword>
<organism evidence="2 3">
    <name type="scientific">Mycena sanguinolenta</name>
    <dbReference type="NCBI Taxonomy" id="230812"/>
    <lineage>
        <taxon>Eukaryota</taxon>
        <taxon>Fungi</taxon>
        <taxon>Dikarya</taxon>
        <taxon>Basidiomycota</taxon>
        <taxon>Agaricomycotina</taxon>
        <taxon>Agaricomycetes</taxon>
        <taxon>Agaricomycetidae</taxon>
        <taxon>Agaricales</taxon>
        <taxon>Marasmiineae</taxon>
        <taxon>Mycenaceae</taxon>
        <taxon>Mycena</taxon>
    </lineage>
</organism>
<dbReference type="OrthoDB" id="2756618at2759"/>
<feature type="transmembrane region" description="Helical" evidence="1">
    <location>
        <begin position="143"/>
        <end position="161"/>
    </location>
</feature>
<accession>A0A8H6YZB3</accession>
<dbReference type="Proteomes" id="UP000623467">
    <property type="component" value="Unassembled WGS sequence"/>
</dbReference>
<sequence>MSTISLLDVNLAVAVLESQLYGVYLLLASYTLYLMITRHRECRRVSHASYKGPRSKSPFLSPVALGAFTVFVTVTTHWLLNIIRLYTAFHDCQDGCQGPQQFYSDHSQTTEVLKCGFMVASVSIGDSLIIHRLWAVWAFQTRIIIVPSITLAALTTFGVGLTYQLSTYSSNDSIFQGAFRRWCTGICFFSMSTSIYTTGCIWYKLWDTNRALMDMASGYRSLRVSPYNYKDFSRQCRNTHPLGSLPRRGIRKRLKSPISCHRLHPGYNRNIEPPDPDPFTLGSYR</sequence>
<name>A0A8H6YZB3_9AGAR</name>